<name>A0A243QF82_9ACTN</name>
<dbReference type="Pfam" id="PF04341">
    <property type="entry name" value="DUF485"/>
    <property type="match status" value="1"/>
</dbReference>
<comment type="caution">
    <text evidence="2">The sequence shown here is derived from an EMBL/GenBank/DDBJ whole genome shotgun (WGS) entry which is preliminary data.</text>
</comment>
<evidence type="ECO:0000313" key="3">
    <source>
        <dbReference type="Proteomes" id="UP000194632"/>
    </source>
</evidence>
<accession>A0A243QF82</accession>
<sequence length="129" mass="13680">MSDIPVAEAHTTHDGAAVRWTEILGLPEIAELRRRRRAVTLGLGLATVGLFAAFIIAFAYFPDVLGTTLILGIPLSLWIVLGEFMGTWVLVGVYFRLSRTYLQPAAGAASLAVTSAVAAGAAITEERPA</sequence>
<keyword evidence="3" id="KW-1185">Reference proteome</keyword>
<protein>
    <recommendedName>
        <fullName evidence="4">DUF485 domain-containing protein</fullName>
    </recommendedName>
</protein>
<reference evidence="2 3" key="1">
    <citation type="submission" date="2017-05" db="EMBL/GenBank/DDBJ databases">
        <title>Biotechnological potential of actinobacteria isolated from South African environments.</title>
        <authorList>
            <person name="Le Roes-Hill M."/>
            <person name="Prins A."/>
            <person name="Durrell K.A."/>
        </authorList>
    </citation>
    <scope>NUCLEOTIDE SEQUENCE [LARGE SCALE GENOMIC DNA]</scope>
    <source>
        <strain evidence="2">BS2</strain>
    </source>
</reference>
<evidence type="ECO:0000313" key="2">
    <source>
        <dbReference type="EMBL" id="OUC80419.1"/>
    </source>
</evidence>
<evidence type="ECO:0008006" key="4">
    <source>
        <dbReference type="Google" id="ProtNLM"/>
    </source>
</evidence>
<proteinExistence type="predicted"/>
<keyword evidence="1" id="KW-0812">Transmembrane</keyword>
<dbReference type="Proteomes" id="UP000194632">
    <property type="component" value="Unassembled WGS sequence"/>
</dbReference>
<feature type="transmembrane region" description="Helical" evidence="1">
    <location>
        <begin position="73"/>
        <end position="95"/>
    </location>
</feature>
<dbReference type="RefSeq" id="WP_086534111.1">
    <property type="nucleotide sequence ID" value="NZ_NGFO01000003.1"/>
</dbReference>
<dbReference type="InterPro" id="IPR007436">
    <property type="entry name" value="DUF485"/>
</dbReference>
<feature type="transmembrane region" description="Helical" evidence="1">
    <location>
        <begin position="38"/>
        <end position="61"/>
    </location>
</feature>
<dbReference type="EMBL" id="NGFO01000003">
    <property type="protein sequence ID" value="OUC80419.1"/>
    <property type="molecule type" value="Genomic_DNA"/>
</dbReference>
<evidence type="ECO:0000256" key="1">
    <source>
        <dbReference type="SAM" id="Phobius"/>
    </source>
</evidence>
<keyword evidence="1" id="KW-0472">Membrane</keyword>
<gene>
    <name evidence="2" type="ORF">CA982_04350</name>
</gene>
<dbReference type="OrthoDB" id="4381016at2"/>
<dbReference type="STRING" id="417102.CA982_04350"/>
<dbReference type="AlphaFoldDB" id="A0A243QF82"/>
<keyword evidence="1" id="KW-1133">Transmembrane helix</keyword>
<organism evidence="2 3">
    <name type="scientific">Gordonia lacunae</name>
    <dbReference type="NCBI Taxonomy" id="417102"/>
    <lineage>
        <taxon>Bacteria</taxon>
        <taxon>Bacillati</taxon>
        <taxon>Actinomycetota</taxon>
        <taxon>Actinomycetes</taxon>
        <taxon>Mycobacteriales</taxon>
        <taxon>Gordoniaceae</taxon>
        <taxon>Gordonia</taxon>
    </lineage>
</organism>